<dbReference type="OrthoDB" id="10249694at2759"/>
<name>A0A1Z5KMN0_FISSO</name>
<dbReference type="PROSITE" id="PS50297">
    <property type="entry name" value="ANK_REP_REGION"/>
    <property type="match status" value="3"/>
</dbReference>
<feature type="repeat" description="ANK" evidence="3">
    <location>
        <begin position="70"/>
        <end position="102"/>
    </location>
</feature>
<keyword evidence="1" id="KW-0677">Repeat</keyword>
<evidence type="ECO:0000313" key="5">
    <source>
        <dbReference type="EMBL" id="GAX27536.1"/>
    </source>
</evidence>
<gene>
    <name evidence="5" type="ORF">FisN_13Hu381</name>
</gene>
<dbReference type="InParanoid" id="A0A1Z5KMN0"/>
<sequence length="297" mass="33345">MTSHYFPQQLRHAIEIGSIPEMEVIQVKNWNQADGSGSTPLSMACRFGHLHVVEFLVNQHRVVLNVFDVCKKTPLHVASDQGHAGIVAFLLQAGASQDMCNSQGETPLVAACSKGHLSVVKLLLQQASDEQVQKALSAACFSWKSGCIHVVQHILDQRHSQPLLNTADGHGRTPLLQVLRAWKYSKDNKVREEKTELMKYLVTMGATVNADTFLYATSSENQSAVYWMVRHHPELWQPLRSLLGNPTPRGCEDIARRKSSEESSRWTAILKRDSFDMSPSYHRRRGRRGTMNNPIVP</sequence>
<dbReference type="Gene3D" id="1.25.40.20">
    <property type="entry name" value="Ankyrin repeat-containing domain"/>
    <property type="match status" value="3"/>
</dbReference>
<dbReference type="InterPro" id="IPR002110">
    <property type="entry name" value="Ankyrin_rpt"/>
</dbReference>
<feature type="repeat" description="ANK" evidence="3">
    <location>
        <begin position="36"/>
        <end position="58"/>
    </location>
</feature>
<keyword evidence="2 3" id="KW-0040">ANK repeat</keyword>
<evidence type="ECO:0000256" key="4">
    <source>
        <dbReference type="SAM" id="MobiDB-lite"/>
    </source>
</evidence>
<feature type="repeat" description="ANK" evidence="3">
    <location>
        <begin position="103"/>
        <end position="135"/>
    </location>
</feature>
<reference evidence="5 6" key="1">
    <citation type="journal article" date="2015" name="Plant Cell">
        <title>Oil accumulation by the oleaginous diatom Fistulifera solaris as revealed by the genome and transcriptome.</title>
        <authorList>
            <person name="Tanaka T."/>
            <person name="Maeda Y."/>
            <person name="Veluchamy A."/>
            <person name="Tanaka M."/>
            <person name="Abida H."/>
            <person name="Marechal E."/>
            <person name="Bowler C."/>
            <person name="Muto M."/>
            <person name="Sunaga Y."/>
            <person name="Tanaka M."/>
            <person name="Yoshino T."/>
            <person name="Taniguchi T."/>
            <person name="Fukuda Y."/>
            <person name="Nemoto M."/>
            <person name="Matsumoto M."/>
            <person name="Wong P.S."/>
            <person name="Aburatani S."/>
            <person name="Fujibuchi W."/>
        </authorList>
    </citation>
    <scope>NUCLEOTIDE SEQUENCE [LARGE SCALE GENOMIC DNA]</scope>
    <source>
        <strain evidence="5 6">JPCC DA0580</strain>
    </source>
</reference>
<proteinExistence type="predicted"/>
<evidence type="ECO:0000313" key="6">
    <source>
        <dbReference type="Proteomes" id="UP000198406"/>
    </source>
</evidence>
<organism evidence="5 6">
    <name type="scientific">Fistulifera solaris</name>
    <name type="common">Oleaginous diatom</name>
    <dbReference type="NCBI Taxonomy" id="1519565"/>
    <lineage>
        <taxon>Eukaryota</taxon>
        <taxon>Sar</taxon>
        <taxon>Stramenopiles</taxon>
        <taxon>Ochrophyta</taxon>
        <taxon>Bacillariophyta</taxon>
        <taxon>Bacillariophyceae</taxon>
        <taxon>Bacillariophycidae</taxon>
        <taxon>Naviculales</taxon>
        <taxon>Naviculaceae</taxon>
        <taxon>Fistulifera</taxon>
    </lineage>
</organism>
<comment type="caution">
    <text evidence="5">The sequence shown here is derived from an EMBL/GenBank/DDBJ whole genome shotgun (WGS) entry which is preliminary data.</text>
</comment>
<dbReference type="Proteomes" id="UP000198406">
    <property type="component" value="Unassembled WGS sequence"/>
</dbReference>
<evidence type="ECO:0000256" key="3">
    <source>
        <dbReference type="PROSITE-ProRule" id="PRU00023"/>
    </source>
</evidence>
<dbReference type="PANTHER" id="PTHR24198">
    <property type="entry name" value="ANKYRIN REPEAT AND PROTEIN KINASE DOMAIN-CONTAINING PROTEIN"/>
    <property type="match status" value="1"/>
</dbReference>
<accession>A0A1Z5KMN0</accession>
<evidence type="ECO:0000256" key="2">
    <source>
        <dbReference type="ARBA" id="ARBA00023043"/>
    </source>
</evidence>
<dbReference type="InterPro" id="IPR036770">
    <property type="entry name" value="Ankyrin_rpt-contain_sf"/>
</dbReference>
<dbReference type="PANTHER" id="PTHR24198:SF194">
    <property type="entry name" value="INVERSIN-A"/>
    <property type="match status" value="1"/>
</dbReference>
<dbReference type="Pfam" id="PF12796">
    <property type="entry name" value="Ank_2"/>
    <property type="match status" value="1"/>
</dbReference>
<dbReference type="SUPFAM" id="SSF48403">
    <property type="entry name" value="Ankyrin repeat"/>
    <property type="match status" value="1"/>
</dbReference>
<dbReference type="AlphaFoldDB" id="A0A1Z5KMN0"/>
<evidence type="ECO:0000256" key="1">
    <source>
        <dbReference type="ARBA" id="ARBA00022737"/>
    </source>
</evidence>
<dbReference type="EMBL" id="BDSP01000259">
    <property type="protein sequence ID" value="GAX27536.1"/>
    <property type="molecule type" value="Genomic_DNA"/>
</dbReference>
<protein>
    <submittedName>
        <fullName evidence="5">Uncharacterized protein</fullName>
    </submittedName>
</protein>
<dbReference type="Pfam" id="PF00023">
    <property type="entry name" value="Ank"/>
    <property type="match status" value="1"/>
</dbReference>
<dbReference type="PROSITE" id="PS50088">
    <property type="entry name" value="ANK_REPEAT"/>
    <property type="match status" value="3"/>
</dbReference>
<dbReference type="SMART" id="SM00248">
    <property type="entry name" value="ANK"/>
    <property type="match status" value="4"/>
</dbReference>
<feature type="region of interest" description="Disordered" evidence="4">
    <location>
        <begin position="278"/>
        <end position="297"/>
    </location>
</feature>
<keyword evidence="6" id="KW-1185">Reference proteome</keyword>